<dbReference type="GO" id="GO:0019843">
    <property type="term" value="F:rRNA binding"/>
    <property type="evidence" value="ECO:0007669"/>
    <property type="project" value="UniProtKB-KW"/>
</dbReference>
<dbReference type="GO" id="GO:1990904">
    <property type="term" value="C:ribonucleoprotein complex"/>
    <property type="evidence" value="ECO:0007669"/>
    <property type="project" value="UniProtKB-KW"/>
</dbReference>
<gene>
    <name evidence="10" type="primary">rpl4</name>
</gene>
<dbReference type="AlphaFoldDB" id="A0A4D6WNJ1"/>
<evidence type="ECO:0000256" key="3">
    <source>
        <dbReference type="ARBA" id="ARBA00022730"/>
    </source>
</evidence>
<evidence type="ECO:0000256" key="9">
    <source>
        <dbReference type="SAM" id="MobiDB-lite"/>
    </source>
</evidence>
<evidence type="ECO:0000256" key="7">
    <source>
        <dbReference type="ARBA" id="ARBA00035208"/>
    </source>
</evidence>
<sequence length="218" mass="25122">MQKITYSIIDQIDKEYSTSQNCYFKINENNNKRMYVVHRTIKEQLNNQRQGNGCTKTRSEVRGGGKKPWKQKGTGRARAGSTRSPLWRGGGVIFGPKTKEYSSKINKKEKALAIKILLHNKSNYTTVIKNLLTNLNYPSTKIFINTITDLGFSVENKKTLIIIENKNWELYLSTRNLSNIEIIETKNLNSLSIIKAEQILLTYEALQQINQVYNEKKE</sequence>
<evidence type="ECO:0000256" key="4">
    <source>
        <dbReference type="ARBA" id="ARBA00022884"/>
    </source>
</evidence>
<protein>
    <recommendedName>
        <fullName evidence="7">Large ribosomal subunit protein uL4c</fullName>
    </recommendedName>
    <alternativeName>
        <fullName evidence="8">50S ribosomal protein L4, chloroplastic</fullName>
    </alternativeName>
</protein>
<dbReference type="PANTHER" id="PTHR10746">
    <property type="entry name" value="50S RIBOSOMAL PROTEIN L4"/>
    <property type="match status" value="1"/>
</dbReference>
<comment type="similarity">
    <text evidence="2">Belongs to the universal ribosomal protein uL4 family.</text>
</comment>
<evidence type="ECO:0000256" key="6">
    <source>
        <dbReference type="ARBA" id="ARBA00023274"/>
    </source>
</evidence>
<dbReference type="InterPro" id="IPR023574">
    <property type="entry name" value="Ribosomal_uL4_dom_sf"/>
</dbReference>
<feature type="compositionally biased region" description="Basic residues" evidence="9">
    <location>
        <begin position="64"/>
        <end position="75"/>
    </location>
</feature>
<feature type="compositionally biased region" description="Polar residues" evidence="9">
    <location>
        <begin position="46"/>
        <end position="56"/>
    </location>
</feature>
<evidence type="ECO:0000256" key="5">
    <source>
        <dbReference type="ARBA" id="ARBA00022980"/>
    </source>
</evidence>
<evidence type="ECO:0000256" key="1">
    <source>
        <dbReference type="ARBA" id="ARBA00004083"/>
    </source>
</evidence>
<dbReference type="InterPro" id="IPR002136">
    <property type="entry name" value="Ribosomal_uL4"/>
</dbReference>
<keyword evidence="10" id="KW-0934">Plastid</keyword>
<reference evidence="10" key="1">
    <citation type="journal article" date="2019" name="Mol. Phylogenet. Evol.">
        <title>Morphological evolution and classification of the red algal order Ceramiales inferred using plastid phylogenomics.</title>
        <authorList>
            <person name="Diaz-Tapia P."/>
            <person name="Pasella M.M."/>
            <person name="Verbruggen H."/>
            <person name="Maggs C.A."/>
        </authorList>
    </citation>
    <scope>NUCLEOTIDE SEQUENCE</scope>
    <source>
        <strain evidence="10">HV6547_3</strain>
    </source>
</reference>
<evidence type="ECO:0000313" key="10">
    <source>
        <dbReference type="EMBL" id="QCI05229.1"/>
    </source>
</evidence>
<dbReference type="InterPro" id="IPR013005">
    <property type="entry name" value="Ribosomal_uL4-like"/>
</dbReference>
<keyword evidence="6" id="KW-0687">Ribonucleoprotein</keyword>
<dbReference type="SUPFAM" id="SSF52166">
    <property type="entry name" value="Ribosomal protein L4"/>
    <property type="match status" value="1"/>
</dbReference>
<dbReference type="PANTHER" id="PTHR10746:SF17">
    <property type="entry name" value="LARGE RIBOSOMAL SUBUNIT PROTEIN UL4C"/>
    <property type="match status" value="1"/>
</dbReference>
<reference evidence="10" key="2">
    <citation type="submission" date="2019-04" db="EMBL/GenBank/DDBJ databases">
        <authorList>
            <person name="Pasella M."/>
        </authorList>
    </citation>
    <scope>NUCLEOTIDE SEQUENCE</scope>
    <source>
        <strain evidence="10">HV6547_3</strain>
    </source>
</reference>
<dbReference type="Gene3D" id="3.40.1370.10">
    <property type="match status" value="1"/>
</dbReference>
<dbReference type="Pfam" id="PF00573">
    <property type="entry name" value="Ribosomal_L4"/>
    <property type="match status" value="1"/>
</dbReference>
<evidence type="ECO:0000256" key="8">
    <source>
        <dbReference type="ARBA" id="ARBA00035387"/>
    </source>
</evidence>
<keyword evidence="3" id="KW-0699">rRNA-binding</keyword>
<dbReference type="GO" id="GO:0003735">
    <property type="term" value="F:structural constituent of ribosome"/>
    <property type="evidence" value="ECO:0007669"/>
    <property type="project" value="InterPro"/>
</dbReference>
<dbReference type="EMBL" id="MK814619">
    <property type="protein sequence ID" value="QCI05229.1"/>
    <property type="molecule type" value="Genomic_DNA"/>
</dbReference>
<name>A0A4D6WNJ1_9FLOR</name>
<proteinExistence type="inferred from homology"/>
<dbReference type="HAMAP" id="MF_01328_B">
    <property type="entry name" value="Ribosomal_uL4_B"/>
    <property type="match status" value="1"/>
</dbReference>
<evidence type="ECO:0000256" key="2">
    <source>
        <dbReference type="ARBA" id="ARBA00010528"/>
    </source>
</evidence>
<geneLocation type="plastid" evidence="10"/>
<dbReference type="NCBIfam" id="TIGR03953">
    <property type="entry name" value="rplD_bact"/>
    <property type="match status" value="1"/>
</dbReference>
<dbReference type="GO" id="GO:0005840">
    <property type="term" value="C:ribosome"/>
    <property type="evidence" value="ECO:0007669"/>
    <property type="project" value="UniProtKB-KW"/>
</dbReference>
<keyword evidence="4" id="KW-0694">RNA-binding</keyword>
<feature type="region of interest" description="Disordered" evidence="9">
    <location>
        <begin position="46"/>
        <end position="83"/>
    </location>
</feature>
<organism evidence="10">
    <name type="scientific">Centroceras clavulatum</name>
    <dbReference type="NCBI Taxonomy" id="159503"/>
    <lineage>
        <taxon>Eukaryota</taxon>
        <taxon>Rhodophyta</taxon>
        <taxon>Florideophyceae</taxon>
        <taxon>Rhodymeniophycidae</taxon>
        <taxon>Ceramiales</taxon>
        <taxon>Ceramiaceae</taxon>
        <taxon>Centroceras</taxon>
    </lineage>
</organism>
<keyword evidence="5 10" id="KW-0689">Ribosomal protein</keyword>
<comment type="function">
    <text evidence="1">Probably binds the 23S rRNA.</text>
</comment>
<dbReference type="GO" id="GO:0006412">
    <property type="term" value="P:translation"/>
    <property type="evidence" value="ECO:0007669"/>
    <property type="project" value="InterPro"/>
</dbReference>
<accession>A0A4D6WNJ1</accession>